<dbReference type="EMBL" id="MU858045">
    <property type="protein sequence ID" value="KAK4220134.1"/>
    <property type="molecule type" value="Genomic_DNA"/>
</dbReference>
<proteinExistence type="predicted"/>
<feature type="compositionally biased region" description="Low complexity" evidence="1">
    <location>
        <begin position="601"/>
        <end position="611"/>
    </location>
</feature>
<reference evidence="2" key="1">
    <citation type="journal article" date="2023" name="Mol. Phylogenet. Evol.">
        <title>Genome-scale phylogeny and comparative genomics of the fungal order Sordariales.</title>
        <authorList>
            <person name="Hensen N."/>
            <person name="Bonometti L."/>
            <person name="Westerberg I."/>
            <person name="Brannstrom I.O."/>
            <person name="Guillou S."/>
            <person name="Cros-Aarteil S."/>
            <person name="Calhoun S."/>
            <person name="Haridas S."/>
            <person name="Kuo A."/>
            <person name="Mondo S."/>
            <person name="Pangilinan J."/>
            <person name="Riley R."/>
            <person name="LaButti K."/>
            <person name="Andreopoulos B."/>
            <person name="Lipzen A."/>
            <person name="Chen C."/>
            <person name="Yan M."/>
            <person name="Daum C."/>
            <person name="Ng V."/>
            <person name="Clum A."/>
            <person name="Steindorff A."/>
            <person name="Ohm R.A."/>
            <person name="Martin F."/>
            <person name="Silar P."/>
            <person name="Natvig D.O."/>
            <person name="Lalanne C."/>
            <person name="Gautier V."/>
            <person name="Ament-Velasquez S.L."/>
            <person name="Kruys A."/>
            <person name="Hutchinson M.I."/>
            <person name="Powell A.J."/>
            <person name="Barry K."/>
            <person name="Miller A.N."/>
            <person name="Grigoriev I.V."/>
            <person name="Debuchy R."/>
            <person name="Gladieux P."/>
            <person name="Hiltunen Thoren M."/>
            <person name="Johannesson H."/>
        </authorList>
    </citation>
    <scope>NUCLEOTIDE SEQUENCE</scope>
    <source>
        <strain evidence="2">PSN293</strain>
    </source>
</reference>
<feature type="compositionally biased region" description="Polar residues" evidence="1">
    <location>
        <begin position="646"/>
        <end position="660"/>
    </location>
</feature>
<accession>A0AAN7BDT8</accession>
<name>A0AAN7BDT8_9PEZI</name>
<sequence>MAWDAKSRRDSRNGNSLLRLFKSKKELATGDAFPKLDSSSPSIPVTATDLPTAMDQDGINLSSTSEEGFSPLGAPLTVHVTIQYTDPVIRSRYSRSYTSSHTFEPTNRICNGLLRRIDHCSKELLTRKDSTALDQYKDGTDERKCMRFEITFRIVRRGVGEWAERTFRSYQKQPLTVGLTKDIQLAAHRIVGLFLRRHDKDFQWLDGSIVDHNPEAPETALPSSDVGLSLLCVPRSRFLESRQAFEFVPGYTIQLSFRSRNPRRATQVVKSMIKVESSQPTPLSLYMSEEIQWRGLQAINHGLEERKRELSNHIGICHAAGCSHSEDDALQIELSITNNLGIRHHVYREIRSNFALFRDLEARDCNDFLRSINKTLLEARDHSDAELSKLDDFEFNVVELKGRSWSVRNPIKFSQGPSASYGRRTIQAALDRVQTGIGDVLRGNNVAVHISAHKRGHLVLDKAIIAREKRGKPAEKFSSAEEQQTVFLARLKSRIERDMEMVFRDTCSIDDMPDDEDDFLGPRSPGPEAPHKETRSDSTQSMSPTLSRQRSIYSSHDSPQGSPTKPAVQRAFSLGHRSVSSAASIISAKNLDEFRSIDMVSESGSRRSSLSAQDQPLGDRLFRDSPSPSPVSPAKPQRRFSLLPRNYSSHSTRVSNASTL</sequence>
<feature type="non-terminal residue" evidence="2">
    <location>
        <position position="660"/>
    </location>
</feature>
<dbReference type="Proteomes" id="UP001301769">
    <property type="component" value="Unassembled WGS sequence"/>
</dbReference>
<gene>
    <name evidence="2" type="ORF">QBC37DRAFT_271369</name>
</gene>
<comment type="caution">
    <text evidence="2">The sequence shown here is derived from an EMBL/GenBank/DDBJ whole genome shotgun (WGS) entry which is preliminary data.</text>
</comment>
<evidence type="ECO:0000313" key="2">
    <source>
        <dbReference type="EMBL" id="KAK4220134.1"/>
    </source>
</evidence>
<protein>
    <submittedName>
        <fullName evidence="2">Uncharacterized protein</fullName>
    </submittedName>
</protein>
<feature type="region of interest" description="Disordered" evidence="1">
    <location>
        <begin position="507"/>
        <end position="568"/>
    </location>
</feature>
<reference evidence="2" key="2">
    <citation type="submission" date="2023-05" db="EMBL/GenBank/DDBJ databases">
        <authorList>
            <consortium name="Lawrence Berkeley National Laboratory"/>
            <person name="Steindorff A."/>
            <person name="Hensen N."/>
            <person name="Bonometti L."/>
            <person name="Westerberg I."/>
            <person name="Brannstrom I.O."/>
            <person name="Guillou S."/>
            <person name="Cros-Aarteil S."/>
            <person name="Calhoun S."/>
            <person name="Haridas S."/>
            <person name="Kuo A."/>
            <person name="Mondo S."/>
            <person name="Pangilinan J."/>
            <person name="Riley R."/>
            <person name="Labutti K."/>
            <person name="Andreopoulos B."/>
            <person name="Lipzen A."/>
            <person name="Chen C."/>
            <person name="Yanf M."/>
            <person name="Daum C."/>
            <person name="Ng V."/>
            <person name="Clum A."/>
            <person name="Ohm R."/>
            <person name="Martin F."/>
            <person name="Silar P."/>
            <person name="Natvig D."/>
            <person name="Lalanne C."/>
            <person name="Gautier V."/>
            <person name="Ament-Velasquez S.L."/>
            <person name="Kruys A."/>
            <person name="Hutchinson M.I."/>
            <person name="Powell A.J."/>
            <person name="Barry K."/>
            <person name="Miller A.N."/>
            <person name="Grigoriev I.V."/>
            <person name="Debuchy R."/>
            <person name="Gladieux P."/>
            <person name="Thoren M.H."/>
            <person name="Johannesson H."/>
        </authorList>
    </citation>
    <scope>NUCLEOTIDE SEQUENCE</scope>
    <source>
        <strain evidence="2">PSN293</strain>
    </source>
</reference>
<organism evidence="2 3">
    <name type="scientific">Rhypophila decipiens</name>
    <dbReference type="NCBI Taxonomy" id="261697"/>
    <lineage>
        <taxon>Eukaryota</taxon>
        <taxon>Fungi</taxon>
        <taxon>Dikarya</taxon>
        <taxon>Ascomycota</taxon>
        <taxon>Pezizomycotina</taxon>
        <taxon>Sordariomycetes</taxon>
        <taxon>Sordariomycetidae</taxon>
        <taxon>Sordariales</taxon>
        <taxon>Naviculisporaceae</taxon>
        <taxon>Rhypophila</taxon>
    </lineage>
</organism>
<evidence type="ECO:0000313" key="3">
    <source>
        <dbReference type="Proteomes" id="UP001301769"/>
    </source>
</evidence>
<dbReference type="AlphaFoldDB" id="A0AAN7BDT8"/>
<feature type="compositionally biased region" description="Polar residues" evidence="1">
    <location>
        <begin position="537"/>
        <end position="563"/>
    </location>
</feature>
<feature type="region of interest" description="Disordered" evidence="1">
    <location>
        <begin position="601"/>
        <end position="660"/>
    </location>
</feature>
<keyword evidence="3" id="KW-1185">Reference proteome</keyword>
<evidence type="ECO:0000256" key="1">
    <source>
        <dbReference type="SAM" id="MobiDB-lite"/>
    </source>
</evidence>